<feature type="region of interest" description="Disordered" evidence="1">
    <location>
        <begin position="1"/>
        <end position="42"/>
    </location>
</feature>
<protein>
    <submittedName>
        <fullName evidence="2">Uncharacterized protein</fullName>
    </submittedName>
</protein>
<dbReference type="EMBL" id="CP000393">
    <property type="protein sequence ID" value="ABG52859.1"/>
    <property type="molecule type" value="Genomic_DNA"/>
</dbReference>
<accession>Q10Y15</accession>
<feature type="compositionally biased region" description="Basic and acidic residues" evidence="1">
    <location>
        <begin position="63"/>
        <end position="79"/>
    </location>
</feature>
<dbReference type="AlphaFoldDB" id="Q10Y15"/>
<dbReference type="InterPro" id="IPR046279">
    <property type="entry name" value="DUF6312"/>
</dbReference>
<sequence>MASDKKKAKSVTVLRSDSDFGGSPDKISGGKSKKKKKKQSLGMVEKPIFNLAKQFDKVTTTYRDSHENSNSKKRDGWIKDLPKNTTKALGKFKIPF</sequence>
<evidence type="ECO:0000313" key="2">
    <source>
        <dbReference type="EMBL" id="ABG52859.1"/>
    </source>
</evidence>
<feature type="compositionally biased region" description="Low complexity" evidence="1">
    <location>
        <begin position="21"/>
        <end position="30"/>
    </location>
</feature>
<dbReference type="HOGENOM" id="CLU_2358851_0_0_3"/>
<dbReference type="eggNOG" id="ENOG5033E6T">
    <property type="taxonomic scope" value="Bacteria"/>
</dbReference>
<dbReference type="RefSeq" id="WP_011613189.1">
    <property type="nucleotide sequence ID" value="NC_008312.1"/>
</dbReference>
<dbReference type="OrthoDB" id="465043at2"/>
<gene>
    <name evidence="2" type="ordered locus">Tery_3815</name>
</gene>
<name>Q10Y15_TRIEI</name>
<reference evidence="2" key="1">
    <citation type="submission" date="2006-06" db="EMBL/GenBank/DDBJ databases">
        <title>Complete sequence of Trichodesmium erythraeum IMS101.</title>
        <authorList>
            <consortium name="US DOE Joint Genome Institute"/>
            <person name="Copeland A."/>
            <person name="Lucas S."/>
            <person name="Lapidus A."/>
            <person name="Barry K."/>
            <person name="Detter J.C."/>
            <person name="Glavina del Rio T."/>
            <person name="Hammon N."/>
            <person name="Israni S."/>
            <person name="Dalin E."/>
            <person name="Tice H."/>
            <person name="Pitluck S."/>
            <person name="Kiss H."/>
            <person name="Munk A.C."/>
            <person name="Brettin T."/>
            <person name="Bruce D."/>
            <person name="Han C."/>
            <person name="Tapia R."/>
            <person name="Gilna P."/>
            <person name="Schmutz J."/>
            <person name="Larimer F."/>
            <person name="Land M."/>
            <person name="Hauser L."/>
            <person name="Kyrpides N."/>
            <person name="Kim E."/>
            <person name="Richardson P."/>
        </authorList>
    </citation>
    <scope>NUCLEOTIDE SEQUENCE [LARGE SCALE GENOMIC DNA]</scope>
    <source>
        <strain evidence="2">IMS101</strain>
    </source>
</reference>
<dbReference type="KEGG" id="ter:Tery_3815"/>
<feature type="region of interest" description="Disordered" evidence="1">
    <location>
        <begin position="60"/>
        <end position="79"/>
    </location>
</feature>
<proteinExistence type="predicted"/>
<dbReference type="Pfam" id="PF19831">
    <property type="entry name" value="DUF6312"/>
    <property type="match status" value="1"/>
</dbReference>
<evidence type="ECO:0000256" key="1">
    <source>
        <dbReference type="SAM" id="MobiDB-lite"/>
    </source>
</evidence>
<organism evidence="2">
    <name type="scientific">Trichodesmium erythraeum (strain IMS101)</name>
    <dbReference type="NCBI Taxonomy" id="203124"/>
    <lineage>
        <taxon>Bacteria</taxon>
        <taxon>Bacillati</taxon>
        <taxon>Cyanobacteriota</taxon>
        <taxon>Cyanophyceae</taxon>
        <taxon>Oscillatoriophycideae</taxon>
        <taxon>Oscillatoriales</taxon>
        <taxon>Microcoleaceae</taxon>
        <taxon>Trichodesmium</taxon>
    </lineage>
</organism>